<keyword evidence="4" id="KW-1185">Reference proteome</keyword>
<protein>
    <submittedName>
        <fullName evidence="3">Helix-turn-helix domain-containing protein</fullName>
    </submittedName>
</protein>
<name>A0ABV6TP36_9ACTN</name>
<sequence length="411" mass="45182">MSAEERRVFGAKVADLRKQRGLTQSELAAAIGRTASWLSQVERGIQPVNRLDVLRLLADGLGVSLQVLQPDAPTAEPEPTPQAEANDLDQARLVLSGHPAVDVLLSPREDFRPSTMNDLREVCERIWDLTHTDQFAELSAALGPLVPRLERATRTAPQEYKAELHWLTARTYQALAAAFVRQNEADAAWVAADRAIREAELSGEPLGVFAGIYRLAHAFVRLKHLDQAEHATTMAVNALQRYVDDHEATPQHQSVLGSLHLMLALIHARAGERTAARKEIERAREVAARLGEDRNDFNLEFGPTNVEIQAVSTAVELGDAGEALDIAEGLDASDLSVERQARLLMDLGRAHAQRRHFGDALNYLLKAEDLAPEMIHTHIAARDVIRELMLVAGRAASDELRALADRTDALG</sequence>
<dbReference type="InterPro" id="IPR019734">
    <property type="entry name" value="TPR_rpt"/>
</dbReference>
<dbReference type="EMBL" id="JBHMQV010000009">
    <property type="protein sequence ID" value="MFC0847521.1"/>
    <property type="molecule type" value="Genomic_DNA"/>
</dbReference>
<evidence type="ECO:0000259" key="2">
    <source>
        <dbReference type="PROSITE" id="PS50943"/>
    </source>
</evidence>
<dbReference type="RefSeq" id="WP_394322346.1">
    <property type="nucleotide sequence ID" value="NZ_JBHMQV010000009.1"/>
</dbReference>
<dbReference type="SMART" id="SM00028">
    <property type="entry name" value="TPR"/>
    <property type="match status" value="4"/>
</dbReference>
<dbReference type="PROSITE" id="PS50005">
    <property type="entry name" value="TPR"/>
    <property type="match status" value="1"/>
</dbReference>
<dbReference type="Proteomes" id="UP001589887">
    <property type="component" value="Unassembled WGS sequence"/>
</dbReference>
<dbReference type="Pfam" id="PF13560">
    <property type="entry name" value="HTH_31"/>
    <property type="match status" value="1"/>
</dbReference>
<dbReference type="CDD" id="cd00093">
    <property type="entry name" value="HTH_XRE"/>
    <property type="match status" value="1"/>
</dbReference>
<dbReference type="PROSITE" id="PS50943">
    <property type="entry name" value="HTH_CROC1"/>
    <property type="match status" value="1"/>
</dbReference>
<dbReference type="Gene3D" id="1.10.260.40">
    <property type="entry name" value="lambda repressor-like DNA-binding domains"/>
    <property type="match status" value="1"/>
</dbReference>
<dbReference type="SMART" id="SM00530">
    <property type="entry name" value="HTH_XRE"/>
    <property type="match status" value="1"/>
</dbReference>
<keyword evidence="1" id="KW-0802">TPR repeat</keyword>
<organism evidence="3 4">
    <name type="scientific">Streptomyces noboritoensis</name>
    <dbReference type="NCBI Taxonomy" id="67337"/>
    <lineage>
        <taxon>Bacteria</taxon>
        <taxon>Bacillati</taxon>
        <taxon>Actinomycetota</taxon>
        <taxon>Actinomycetes</taxon>
        <taxon>Kitasatosporales</taxon>
        <taxon>Streptomycetaceae</taxon>
        <taxon>Streptomyces</taxon>
    </lineage>
</organism>
<reference evidence="3 4" key="1">
    <citation type="submission" date="2024-09" db="EMBL/GenBank/DDBJ databases">
        <authorList>
            <person name="Sun Q."/>
            <person name="Mori K."/>
        </authorList>
    </citation>
    <scope>NUCLEOTIDE SEQUENCE [LARGE SCALE GENOMIC DNA]</scope>
    <source>
        <strain evidence="3 4">JCM 4557</strain>
    </source>
</reference>
<evidence type="ECO:0000256" key="1">
    <source>
        <dbReference type="PROSITE-ProRule" id="PRU00339"/>
    </source>
</evidence>
<feature type="repeat" description="TPR" evidence="1">
    <location>
        <begin position="341"/>
        <end position="374"/>
    </location>
</feature>
<gene>
    <name evidence="3" type="ORF">ACFH04_28005</name>
</gene>
<dbReference type="InterPro" id="IPR010982">
    <property type="entry name" value="Lambda_DNA-bd_dom_sf"/>
</dbReference>
<dbReference type="InterPro" id="IPR011990">
    <property type="entry name" value="TPR-like_helical_dom_sf"/>
</dbReference>
<dbReference type="SUPFAM" id="SSF48452">
    <property type="entry name" value="TPR-like"/>
    <property type="match status" value="1"/>
</dbReference>
<evidence type="ECO:0000313" key="4">
    <source>
        <dbReference type="Proteomes" id="UP001589887"/>
    </source>
</evidence>
<comment type="caution">
    <text evidence="3">The sequence shown here is derived from an EMBL/GenBank/DDBJ whole genome shotgun (WGS) entry which is preliminary data.</text>
</comment>
<evidence type="ECO:0000313" key="3">
    <source>
        <dbReference type="EMBL" id="MFC0847521.1"/>
    </source>
</evidence>
<feature type="domain" description="HTH cro/C1-type" evidence="2">
    <location>
        <begin position="13"/>
        <end position="68"/>
    </location>
</feature>
<dbReference type="SUPFAM" id="SSF47413">
    <property type="entry name" value="lambda repressor-like DNA-binding domains"/>
    <property type="match status" value="1"/>
</dbReference>
<dbReference type="Gene3D" id="1.25.40.10">
    <property type="entry name" value="Tetratricopeptide repeat domain"/>
    <property type="match status" value="1"/>
</dbReference>
<proteinExistence type="predicted"/>
<dbReference type="InterPro" id="IPR001387">
    <property type="entry name" value="Cro/C1-type_HTH"/>
</dbReference>
<accession>A0ABV6TP36</accession>